<feature type="domain" description="Glycosyl transferase family 1" evidence="1">
    <location>
        <begin position="202"/>
        <end position="362"/>
    </location>
</feature>
<dbReference type="InterPro" id="IPR001296">
    <property type="entry name" value="Glyco_trans_1"/>
</dbReference>
<name>A0ABT0HRU5_9BACT</name>
<dbReference type="InterPro" id="IPR028098">
    <property type="entry name" value="Glyco_trans_4-like_N"/>
</dbReference>
<evidence type="ECO:0000313" key="4">
    <source>
        <dbReference type="Proteomes" id="UP001202180"/>
    </source>
</evidence>
<organism evidence="3 4">
    <name type="scientific">Spirosoma liriopis</name>
    <dbReference type="NCBI Taxonomy" id="2937440"/>
    <lineage>
        <taxon>Bacteria</taxon>
        <taxon>Pseudomonadati</taxon>
        <taxon>Bacteroidota</taxon>
        <taxon>Cytophagia</taxon>
        <taxon>Cytophagales</taxon>
        <taxon>Cytophagaceae</taxon>
        <taxon>Spirosoma</taxon>
    </lineage>
</organism>
<evidence type="ECO:0000313" key="3">
    <source>
        <dbReference type="EMBL" id="MCK8494898.1"/>
    </source>
</evidence>
<dbReference type="Pfam" id="PF00534">
    <property type="entry name" value="Glycos_transf_1"/>
    <property type="match status" value="1"/>
</dbReference>
<accession>A0ABT0HRU5</accession>
<dbReference type="Pfam" id="PF13439">
    <property type="entry name" value="Glyco_transf_4"/>
    <property type="match status" value="1"/>
</dbReference>
<dbReference type="RefSeq" id="WP_248479521.1">
    <property type="nucleotide sequence ID" value="NZ_JALPRF010000005.1"/>
</dbReference>
<reference evidence="3 4" key="1">
    <citation type="submission" date="2022-04" db="EMBL/GenBank/DDBJ databases">
        <title>Spirosoma sp. strain RP8 genome sequencing and assembly.</title>
        <authorList>
            <person name="Jung Y."/>
        </authorList>
    </citation>
    <scope>NUCLEOTIDE SEQUENCE [LARGE SCALE GENOMIC DNA]</scope>
    <source>
        <strain evidence="3 4">RP8</strain>
    </source>
</reference>
<keyword evidence="4" id="KW-1185">Reference proteome</keyword>
<feature type="domain" description="Glycosyltransferase subfamily 4-like N-terminal" evidence="2">
    <location>
        <begin position="19"/>
        <end position="195"/>
    </location>
</feature>
<dbReference type="EMBL" id="JALPRF010000005">
    <property type="protein sequence ID" value="MCK8494898.1"/>
    <property type="molecule type" value="Genomic_DNA"/>
</dbReference>
<evidence type="ECO:0000259" key="1">
    <source>
        <dbReference type="Pfam" id="PF00534"/>
    </source>
</evidence>
<dbReference type="SUPFAM" id="SSF53756">
    <property type="entry name" value="UDP-Glycosyltransferase/glycogen phosphorylase"/>
    <property type="match status" value="1"/>
</dbReference>
<dbReference type="PANTHER" id="PTHR45947:SF3">
    <property type="entry name" value="SULFOQUINOVOSYL TRANSFERASE SQD2"/>
    <property type="match status" value="1"/>
</dbReference>
<dbReference type="Gene3D" id="3.40.50.2000">
    <property type="entry name" value="Glycogen Phosphorylase B"/>
    <property type="match status" value="2"/>
</dbReference>
<protein>
    <submittedName>
        <fullName evidence="3">Glycosyltransferase family 4 protein</fullName>
    </submittedName>
</protein>
<dbReference type="PANTHER" id="PTHR45947">
    <property type="entry name" value="SULFOQUINOVOSYL TRANSFERASE SQD2"/>
    <property type="match status" value="1"/>
</dbReference>
<dbReference type="Proteomes" id="UP001202180">
    <property type="component" value="Unassembled WGS sequence"/>
</dbReference>
<dbReference type="CDD" id="cd03801">
    <property type="entry name" value="GT4_PimA-like"/>
    <property type="match status" value="1"/>
</dbReference>
<comment type="caution">
    <text evidence="3">The sequence shown here is derived from an EMBL/GenBank/DDBJ whole genome shotgun (WGS) entry which is preliminary data.</text>
</comment>
<sequence>MYKVIQYGVYPQSYDLIKGGMEASVYGLTKALTQQPNVHVKVITYPDQQYLVFERDYSTANLEVVRLPNRYAYTVLSVLSVGTLIREIRNYGPDMCHLHGTTLLVFLISIYLRLSGCNYVVTVHGIANVEYQKAYERNRRKTFLVKQWLYGFIEWLLINNTAKIVVDTDYVKEWVQRHRLLPCRQLMVVPQGIDERYYQPSIGKQEQHLVSIGSISERKGFEYTIRAFGQVRTSLPGQHLYIIGFRNDEAYYQKLIRLIETLALQDCVHVITDASQDQLLAYLQQAALFILHSHEESQGIVFCEAMALGKPIVATNVGGIPYVVNHGLNGFLTTYGDVDTFARSIVQILIDKPLHDYFSQNNLIQAEQYRWSHIAAILINLYKS</sequence>
<gene>
    <name evidence="3" type="ORF">M0L20_23715</name>
</gene>
<proteinExistence type="predicted"/>
<evidence type="ECO:0000259" key="2">
    <source>
        <dbReference type="Pfam" id="PF13439"/>
    </source>
</evidence>
<dbReference type="InterPro" id="IPR050194">
    <property type="entry name" value="Glycosyltransferase_grp1"/>
</dbReference>